<feature type="non-terminal residue" evidence="2">
    <location>
        <position position="1"/>
    </location>
</feature>
<dbReference type="Proteomes" id="UP000265520">
    <property type="component" value="Unassembled WGS sequence"/>
</dbReference>
<reference evidence="2 3" key="1">
    <citation type="journal article" date="2018" name="Front. Plant Sci.">
        <title>Red Clover (Trifolium pratense) and Zigzag Clover (T. medium) - A Picture of Genomic Similarities and Differences.</title>
        <authorList>
            <person name="Dluhosova J."/>
            <person name="Istvanek J."/>
            <person name="Nedelnik J."/>
            <person name="Repkova J."/>
        </authorList>
    </citation>
    <scope>NUCLEOTIDE SEQUENCE [LARGE SCALE GENOMIC DNA]</scope>
    <source>
        <strain evidence="3">cv. 10/8</strain>
        <tissue evidence="2">Leaf</tissue>
    </source>
</reference>
<keyword evidence="3" id="KW-1185">Reference proteome</keyword>
<feature type="region of interest" description="Disordered" evidence="1">
    <location>
        <begin position="1"/>
        <end position="44"/>
    </location>
</feature>
<name>A0A392URA9_9FABA</name>
<feature type="compositionally biased region" description="Polar residues" evidence="1">
    <location>
        <begin position="1"/>
        <end position="22"/>
    </location>
</feature>
<comment type="caution">
    <text evidence="2">The sequence shown here is derived from an EMBL/GenBank/DDBJ whole genome shotgun (WGS) entry which is preliminary data.</text>
</comment>
<evidence type="ECO:0000256" key="1">
    <source>
        <dbReference type="SAM" id="MobiDB-lite"/>
    </source>
</evidence>
<sequence length="44" mass="4901">PKAQQLRNSPYWTVEQGPNGNSPRRPPLVNGHSISTYCNGRPPE</sequence>
<protein>
    <submittedName>
        <fullName evidence="2">Uncharacterized protein</fullName>
    </submittedName>
</protein>
<accession>A0A392URA9</accession>
<dbReference type="AlphaFoldDB" id="A0A392URA9"/>
<organism evidence="2 3">
    <name type="scientific">Trifolium medium</name>
    <dbReference type="NCBI Taxonomy" id="97028"/>
    <lineage>
        <taxon>Eukaryota</taxon>
        <taxon>Viridiplantae</taxon>
        <taxon>Streptophyta</taxon>
        <taxon>Embryophyta</taxon>
        <taxon>Tracheophyta</taxon>
        <taxon>Spermatophyta</taxon>
        <taxon>Magnoliopsida</taxon>
        <taxon>eudicotyledons</taxon>
        <taxon>Gunneridae</taxon>
        <taxon>Pentapetalae</taxon>
        <taxon>rosids</taxon>
        <taxon>fabids</taxon>
        <taxon>Fabales</taxon>
        <taxon>Fabaceae</taxon>
        <taxon>Papilionoideae</taxon>
        <taxon>50 kb inversion clade</taxon>
        <taxon>NPAAA clade</taxon>
        <taxon>Hologalegina</taxon>
        <taxon>IRL clade</taxon>
        <taxon>Trifolieae</taxon>
        <taxon>Trifolium</taxon>
    </lineage>
</organism>
<proteinExistence type="predicted"/>
<dbReference type="EMBL" id="LXQA010858029">
    <property type="protein sequence ID" value="MCI74315.1"/>
    <property type="molecule type" value="Genomic_DNA"/>
</dbReference>
<evidence type="ECO:0000313" key="2">
    <source>
        <dbReference type="EMBL" id="MCI74315.1"/>
    </source>
</evidence>
<evidence type="ECO:0000313" key="3">
    <source>
        <dbReference type="Proteomes" id="UP000265520"/>
    </source>
</evidence>